<proteinExistence type="predicted"/>
<comment type="caution">
    <text evidence="1">The sequence shown here is derived from an EMBL/GenBank/DDBJ whole genome shotgun (WGS) entry which is preliminary data.</text>
</comment>
<accession>A0ACC0YU94</accession>
<dbReference type="EMBL" id="CM047739">
    <property type="protein sequence ID" value="KAJ0042217.1"/>
    <property type="molecule type" value="Genomic_DNA"/>
</dbReference>
<name>A0ACC0YU94_9ROSI</name>
<evidence type="ECO:0000313" key="2">
    <source>
        <dbReference type="Proteomes" id="UP001163603"/>
    </source>
</evidence>
<sequence>MGKGRSPCCDKSQVKRGPWSPAEDLRLITFIQKHGHDNWRALPKQAGLLRCGKSCRLRWINYLRPDVKRGNFSEEEEETIMKLHQTLGNKWSKIASHMPGRTDNEIKNVWNTHLKKKLAVKDANTDQESKESSLTSCSSSSSSAFKSHGKRSADSNLDKHQWDEGHAPKRPREAGDNMAAGEKVLENLETEESTQNSSTKEMQKQVPTSSCSSHNSSFSNSSQVDAARPNDNDMTDSLLFEFSEPSEFNINTLEEVNKPDISNSVLEIPLESDLDFWNMLDGLESFQSNEEPQLVHEVEASQSSSTRDAHNNNEVDSREWFRYLESELGLETTEDQNQENSAKNEAATQPLIPETYETLLKPEVDPGISYFQLWISSPHSSVF</sequence>
<organism evidence="1 2">
    <name type="scientific">Pistacia integerrima</name>
    <dbReference type="NCBI Taxonomy" id="434235"/>
    <lineage>
        <taxon>Eukaryota</taxon>
        <taxon>Viridiplantae</taxon>
        <taxon>Streptophyta</taxon>
        <taxon>Embryophyta</taxon>
        <taxon>Tracheophyta</taxon>
        <taxon>Spermatophyta</taxon>
        <taxon>Magnoliopsida</taxon>
        <taxon>eudicotyledons</taxon>
        <taxon>Gunneridae</taxon>
        <taxon>Pentapetalae</taxon>
        <taxon>rosids</taxon>
        <taxon>malvids</taxon>
        <taxon>Sapindales</taxon>
        <taxon>Anacardiaceae</taxon>
        <taxon>Pistacia</taxon>
    </lineage>
</organism>
<dbReference type="Proteomes" id="UP001163603">
    <property type="component" value="Chromosome 4"/>
</dbReference>
<gene>
    <name evidence="1" type="ORF">Pint_18171</name>
</gene>
<evidence type="ECO:0000313" key="1">
    <source>
        <dbReference type="EMBL" id="KAJ0042217.1"/>
    </source>
</evidence>
<reference evidence="2" key="1">
    <citation type="journal article" date="2023" name="G3 (Bethesda)">
        <title>Genome assembly and association tests identify interacting loci associated with vigor, precocity, and sex in interspecific pistachio rootstocks.</title>
        <authorList>
            <person name="Palmer W."/>
            <person name="Jacygrad E."/>
            <person name="Sagayaradj S."/>
            <person name="Cavanaugh K."/>
            <person name="Han R."/>
            <person name="Bertier L."/>
            <person name="Beede B."/>
            <person name="Kafkas S."/>
            <person name="Golino D."/>
            <person name="Preece J."/>
            <person name="Michelmore R."/>
        </authorList>
    </citation>
    <scope>NUCLEOTIDE SEQUENCE [LARGE SCALE GENOMIC DNA]</scope>
</reference>
<keyword evidence="2" id="KW-1185">Reference proteome</keyword>
<protein>
    <submittedName>
        <fullName evidence="1">Uncharacterized protein</fullName>
    </submittedName>
</protein>